<evidence type="ECO:0000256" key="1">
    <source>
        <dbReference type="SAM" id="MobiDB-lite"/>
    </source>
</evidence>
<keyword evidence="2" id="KW-1185">Reference proteome</keyword>
<accession>A0A1U7W1M7</accession>
<dbReference type="PANTHER" id="PTHR34222:SF82">
    <property type="entry name" value="CCHC-TYPE DOMAIN-CONTAINING PROTEIN"/>
    <property type="match status" value="1"/>
</dbReference>
<dbReference type="RefSeq" id="XP_009768160.1">
    <property type="nucleotide sequence ID" value="XM_009769858.1"/>
</dbReference>
<organism evidence="2 3">
    <name type="scientific">Nicotiana sylvestris</name>
    <name type="common">Wood tobacco</name>
    <name type="synonym">South American tobacco</name>
    <dbReference type="NCBI Taxonomy" id="4096"/>
    <lineage>
        <taxon>Eukaryota</taxon>
        <taxon>Viridiplantae</taxon>
        <taxon>Streptophyta</taxon>
        <taxon>Embryophyta</taxon>
        <taxon>Tracheophyta</taxon>
        <taxon>Spermatophyta</taxon>
        <taxon>Magnoliopsida</taxon>
        <taxon>eudicotyledons</taxon>
        <taxon>Gunneridae</taxon>
        <taxon>Pentapetalae</taxon>
        <taxon>asterids</taxon>
        <taxon>lamiids</taxon>
        <taxon>Solanales</taxon>
        <taxon>Solanaceae</taxon>
        <taxon>Nicotianoideae</taxon>
        <taxon>Nicotianeae</taxon>
        <taxon>Nicotiana</taxon>
    </lineage>
</organism>
<dbReference type="Proteomes" id="UP000189701">
    <property type="component" value="Unplaced"/>
</dbReference>
<feature type="region of interest" description="Disordered" evidence="1">
    <location>
        <begin position="61"/>
        <end position="83"/>
    </location>
</feature>
<reference evidence="2" key="1">
    <citation type="journal article" date="2013" name="Genome Biol.">
        <title>Reference genomes and transcriptomes of Nicotiana sylvestris and Nicotiana tomentosiformis.</title>
        <authorList>
            <person name="Sierro N."/>
            <person name="Battey J.N."/>
            <person name="Ouadi S."/>
            <person name="Bovet L."/>
            <person name="Goepfert S."/>
            <person name="Bakaher N."/>
            <person name="Peitsch M.C."/>
            <person name="Ivanov N.V."/>
        </authorList>
    </citation>
    <scope>NUCLEOTIDE SEQUENCE [LARGE SCALE GENOMIC DNA]</scope>
</reference>
<reference evidence="3" key="2">
    <citation type="submission" date="2025-08" db="UniProtKB">
        <authorList>
            <consortium name="RefSeq"/>
        </authorList>
    </citation>
    <scope>IDENTIFICATION</scope>
    <source>
        <tissue evidence="3">Leaf</tissue>
    </source>
</reference>
<feature type="compositionally biased region" description="Basic and acidic residues" evidence="1">
    <location>
        <begin position="61"/>
        <end position="73"/>
    </location>
</feature>
<gene>
    <name evidence="3" type="primary">LOC104219219</name>
</gene>
<dbReference type="PANTHER" id="PTHR34222">
    <property type="entry name" value="GAG_PRE-INTEGRS DOMAIN-CONTAINING PROTEIN"/>
    <property type="match status" value="1"/>
</dbReference>
<name>A0A1U7W1M7_NICSY</name>
<evidence type="ECO:0000313" key="3">
    <source>
        <dbReference type="RefSeq" id="XP_009768160.1"/>
    </source>
</evidence>
<protein>
    <submittedName>
        <fullName evidence="3">Uncharacterized protein LOC104219219 isoform X1</fullName>
    </submittedName>
</protein>
<dbReference type="AlphaFoldDB" id="A0A1U7W1M7"/>
<evidence type="ECO:0000313" key="2">
    <source>
        <dbReference type="Proteomes" id="UP000189701"/>
    </source>
</evidence>
<sequence length="126" mass="14008">MMAKGGFAQKPKKNYNVCCDYYKLKGHTREGCYKLIGYPADFKHKKKQNIIAAHNVYAGDGRKHDAKEGRQNHGNDSGAEQLLGPYFTPKQYSQILKLVKQDNTGELSANMAGIDEISTNMAGPLQ</sequence>
<proteinExistence type="predicted"/>